<evidence type="ECO:0000313" key="2">
    <source>
        <dbReference type="Proteomes" id="UP000294576"/>
    </source>
</evidence>
<dbReference type="Proteomes" id="UP000294576">
    <property type="component" value="Unassembled WGS sequence"/>
</dbReference>
<reference evidence="1 2" key="1">
    <citation type="submission" date="2019-03" db="EMBL/GenBank/DDBJ databases">
        <title>Genomic Encyclopedia of Type Strains, Phase IV (KMG-V): Genome sequencing to study the core and pangenomes of soil and plant-associated prokaryotes.</title>
        <authorList>
            <person name="Whitman W."/>
        </authorList>
    </citation>
    <scope>NUCLEOTIDE SEQUENCE [LARGE SCALE GENOMIC DNA]</scope>
    <source>
        <strain evidence="1 2">Hc14</strain>
    </source>
</reference>
<dbReference type="EMBL" id="SMBH01000018">
    <property type="protein sequence ID" value="TCU11174.1"/>
    <property type="molecule type" value="Genomic_DNA"/>
</dbReference>
<protein>
    <submittedName>
        <fullName evidence="1">Uncharacterized protein</fullName>
    </submittedName>
</protein>
<comment type="caution">
    <text evidence="1">The sequence shown here is derived from an EMBL/GenBank/DDBJ whole genome shotgun (WGS) entry which is preliminary data.</text>
</comment>
<name>A0A4R3PVY5_RHISU</name>
<gene>
    <name evidence="1" type="ORF">EV132_11844</name>
</gene>
<proteinExistence type="predicted"/>
<evidence type="ECO:0000313" key="1">
    <source>
        <dbReference type="EMBL" id="TCU11174.1"/>
    </source>
</evidence>
<organism evidence="1 2">
    <name type="scientific">Rhizobium sullae</name>
    <name type="common">Rhizobium hedysari</name>
    <dbReference type="NCBI Taxonomy" id="50338"/>
    <lineage>
        <taxon>Bacteria</taxon>
        <taxon>Pseudomonadati</taxon>
        <taxon>Pseudomonadota</taxon>
        <taxon>Alphaproteobacteria</taxon>
        <taxon>Hyphomicrobiales</taxon>
        <taxon>Rhizobiaceae</taxon>
        <taxon>Rhizobium/Agrobacterium group</taxon>
        <taxon>Rhizobium</taxon>
    </lineage>
</organism>
<sequence length="37" mass="4196">MVMQALGLIDGWGNVEDKLGEVLAEEQLRKRAPRDRT</sequence>
<accession>A0A4R3PVY5</accession>
<dbReference type="AlphaFoldDB" id="A0A4R3PVY5"/>